<gene>
    <name evidence="1" type="ORF">N0F65_012721</name>
</gene>
<accession>A0AAV2YE38</accession>
<dbReference type="Proteomes" id="UP001146120">
    <property type="component" value="Unassembled WGS sequence"/>
</dbReference>
<evidence type="ECO:0000313" key="1">
    <source>
        <dbReference type="EMBL" id="DAZ92491.1"/>
    </source>
</evidence>
<name>A0AAV2YE38_9STRA</name>
<keyword evidence="2" id="KW-1185">Reference proteome</keyword>
<dbReference type="AlphaFoldDB" id="A0AAV2YE38"/>
<dbReference type="EMBL" id="DAKRPA010000435">
    <property type="protein sequence ID" value="DAZ92491.1"/>
    <property type="molecule type" value="Genomic_DNA"/>
</dbReference>
<organism evidence="1 2">
    <name type="scientific">Lagenidium giganteum</name>
    <dbReference type="NCBI Taxonomy" id="4803"/>
    <lineage>
        <taxon>Eukaryota</taxon>
        <taxon>Sar</taxon>
        <taxon>Stramenopiles</taxon>
        <taxon>Oomycota</taxon>
        <taxon>Peronosporomycetes</taxon>
        <taxon>Pythiales</taxon>
        <taxon>Pythiaceae</taxon>
    </lineage>
</organism>
<protein>
    <recommendedName>
        <fullName evidence="3">Restriction endonuclease domain-containing protein</fullName>
    </recommendedName>
</protein>
<comment type="caution">
    <text evidence="1">The sequence shown here is derived from an EMBL/GenBank/DDBJ whole genome shotgun (WGS) entry which is preliminary data.</text>
</comment>
<evidence type="ECO:0000313" key="2">
    <source>
        <dbReference type="Proteomes" id="UP001146120"/>
    </source>
</evidence>
<evidence type="ECO:0008006" key="3">
    <source>
        <dbReference type="Google" id="ProtNLM"/>
    </source>
</evidence>
<proteinExistence type="predicted"/>
<reference evidence="1" key="1">
    <citation type="submission" date="2022-11" db="EMBL/GenBank/DDBJ databases">
        <authorList>
            <person name="Morgan W.R."/>
            <person name="Tartar A."/>
        </authorList>
    </citation>
    <scope>NUCLEOTIDE SEQUENCE</scope>
    <source>
        <strain evidence="1">ARSEF 373</strain>
    </source>
</reference>
<sequence length="217" mass="24856">MVVVKINGAIEALDWSSFMRTPPGRPEFVEREDEVLKSTSMEWANGDILIVEVPSQAHSELSRAFNNMFQQPFGCGDSFSESCRRFEPNESYRPMNAAPFGAQLPDGLADWREFITVKVKVGVFRTWGCAPGFLDWKANQQTKLPGVQYTLCIATDRDFTICEYKLYDVKGVKVQLPFMDPIPVVPLSMLDYVRPRQRFQRLAYTVDLYQVLVKPRI</sequence>
<reference evidence="1" key="2">
    <citation type="journal article" date="2023" name="Microbiol Resour">
        <title>Decontamination and Annotation of the Draft Genome Sequence of the Oomycete Lagenidium giganteum ARSEF 373.</title>
        <authorList>
            <person name="Morgan W.R."/>
            <person name="Tartar A."/>
        </authorList>
    </citation>
    <scope>NUCLEOTIDE SEQUENCE</scope>
    <source>
        <strain evidence="1">ARSEF 373</strain>
    </source>
</reference>